<feature type="compositionally biased region" description="Polar residues" evidence="1">
    <location>
        <begin position="76"/>
        <end position="100"/>
    </location>
</feature>
<keyword evidence="3" id="KW-1185">Reference proteome</keyword>
<feature type="region of interest" description="Disordered" evidence="1">
    <location>
        <begin position="71"/>
        <end position="108"/>
    </location>
</feature>
<reference evidence="2" key="1">
    <citation type="submission" date="2021-03" db="EMBL/GenBank/DDBJ databases">
        <authorList>
            <person name="Bekaert M."/>
        </authorList>
    </citation>
    <scope>NUCLEOTIDE SEQUENCE</scope>
</reference>
<proteinExistence type="predicted"/>
<comment type="caution">
    <text evidence="2">The sequence shown here is derived from an EMBL/GenBank/DDBJ whole genome shotgun (WGS) entry which is preliminary data.</text>
</comment>
<accession>A0A8S3RJW8</accession>
<evidence type="ECO:0000313" key="2">
    <source>
        <dbReference type="EMBL" id="CAG2209517.1"/>
    </source>
</evidence>
<dbReference type="AlphaFoldDB" id="A0A8S3RJW8"/>
<dbReference type="Proteomes" id="UP000683360">
    <property type="component" value="Unassembled WGS sequence"/>
</dbReference>
<evidence type="ECO:0000256" key="1">
    <source>
        <dbReference type="SAM" id="MobiDB-lite"/>
    </source>
</evidence>
<organism evidence="2 3">
    <name type="scientific">Mytilus edulis</name>
    <name type="common">Blue mussel</name>
    <dbReference type="NCBI Taxonomy" id="6550"/>
    <lineage>
        <taxon>Eukaryota</taxon>
        <taxon>Metazoa</taxon>
        <taxon>Spiralia</taxon>
        <taxon>Lophotrochozoa</taxon>
        <taxon>Mollusca</taxon>
        <taxon>Bivalvia</taxon>
        <taxon>Autobranchia</taxon>
        <taxon>Pteriomorphia</taxon>
        <taxon>Mytilida</taxon>
        <taxon>Mytiloidea</taxon>
        <taxon>Mytilidae</taxon>
        <taxon>Mytilinae</taxon>
        <taxon>Mytilus</taxon>
    </lineage>
</organism>
<sequence>MKTTFPVNLRNSVRNRLTSEFCCTTGSTVCTSDTCASGNEEDVIRSNEDDGSSPAVTREAIKAAVDSLLRSRNEKNPISTTPLVAAKPQQTSYEYDSQKVQQQPCENQSQQNESCVPVTQLSQQNKWHDIPVHQQLSQKNPLQIPLLILRESY</sequence>
<evidence type="ECO:0000313" key="3">
    <source>
        <dbReference type="Proteomes" id="UP000683360"/>
    </source>
</evidence>
<dbReference type="EMBL" id="CAJPWZ010001191">
    <property type="protein sequence ID" value="CAG2209517.1"/>
    <property type="molecule type" value="Genomic_DNA"/>
</dbReference>
<gene>
    <name evidence="2" type="ORF">MEDL_23649</name>
</gene>
<protein>
    <submittedName>
        <fullName evidence="2">Uncharacterized protein</fullName>
    </submittedName>
</protein>
<name>A0A8S3RJW8_MYTED</name>